<keyword evidence="3" id="KW-0547">Nucleotide-binding</keyword>
<reference evidence="3 4" key="1">
    <citation type="submission" date="2019-02" db="EMBL/GenBank/DDBJ databases">
        <title>Draft Genome Sequence of the Prevotella sp. BCRC 81118, Isolated from Human Feces.</title>
        <authorList>
            <person name="Huang C.-H."/>
        </authorList>
    </citation>
    <scope>NUCLEOTIDE SEQUENCE [LARGE SCALE GENOMIC DNA]</scope>
    <source>
        <strain evidence="3 4">BCRC 81118</strain>
    </source>
</reference>
<comment type="caution">
    <text evidence="3">The sequence shown here is derived from an EMBL/GenBank/DDBJ whole genome shotgun (WGS) entry which is preliminary data.</text>
</comment>
<sequence>MEFKELIDRGAELERMNEALHREDTQFIVIYGRRRIGKSELIKRIVKARHKAIYFLSDTSSETVQRVAFSKVAASVIDGFDKVIYPDWETLFRSFNNQLSERMLVCLDEFPYLVKSCDVLPSIIQKLLNEKILKFDLVLCGSSQQLMHGYVLNRQSPLYGLANEIMKMQPIPAQYMSMAMECDAVQAVEEYAIWGGVPRYWELRRDYPDKETAIRKVLLDPQGPLIEEPQRLLRDDMRDTVQASTLLTIIGNGANKLSEIANRAGKDSSTISEPLSKLRELGYVSREVPFGESPKKSKKGIYHINDSLLRFHYQFIVPYRSILELGRMDIVMQVVLSQLPQFIGQCWELLCREYVSGNIIDGIAYNVASGWWGKIFPPENKDGKMVELDVVAESIDKKHILVGECKWTHDEDADRLMNVLEQKAKYLPFIKKGQEIHLVLFLKESPTHCAKDMRVFLPSDVMKN</sequence>
<dbReference type="InterPro" id="IPR011579">
    <property type="entry name" value="ATPase_dom"/>
</dbReference>
<dbReference type="GeneID" id="302994695"/>
<dbReference type="InterPro" id="IPR036388">
    <property type="entry name" value="WH-like_DNA-bd_sf"/>
</dbReference>
<dbReference type="Gene3D" id="1.10.10.10">
    <property type="entry name" value="Winged helix-like DNA-binding domain superfamily/Winged helix DNA-binding domain"/>
    <property type="match status" value="1"/>
</dbReference>
<dbReference type="SUPFAM" id="SSF52540">
    <property type="entry name" value="P-loop containing nucleoside triphosphate hydrolases"/>
    <property type="match status" value="1"/>
</dbReference>
<dbReference type="Gene3D" id="3.40.50.300">
    <property type="entry name" value="P-loop containing nucleotide triphosphate hydrolases"/>
    <property type="match status" value="2"/>
</dbReference>
<protein>
    <submittedName>
        <fullName evidence="3">ATP-binding protein</fullName>
    </submittedName>
</protein>
<dbReference type="RefSeq" id="WP_134843015.1">
    <property type="nucleotide sequence ID" value="NZ_SGVY01000009.1"/>
</dbReference>
<dbReference type="PANTHER" id="PTHR34704">
    <property type="entry name" value="ATPASE"/>
    <property type="match status" value="1"/>
</dbReference>
<dbReference type="InterPro" id="IPR036390">
    <property type="entry name" value="WH_DNA-bd_sf"/>
</dbReference>
<feature type="domain" description="DUF234" evidence="2">
    <location>
        <begin position="313"/>
        <end position="411"/>
    </location>
</feature>
<dbReference type="GO" id="GO:0006355">
    <property type="term" value="P:regulation of DNA-templated transcription"/>
    <property type="evidence" value="ECO:0007669"/>
    <property type="project" value="UniProtKB-ARBA"/>
</dbReference>
<dbReference type="CDD" id="cd00090">
    <property type="entry name" value="HTH_ARSR"/>
    <property type="match status" value="1"/>
</dbReference>
<keyword evidence="4" id="KW-1185">Reference proteome</keyword>
<keyword evidence="3" id="KW-0067">ATP-binding</keyword>
<name>A0A4Y8VR68_9BACT</name>
<dbReference type="InterPro" id="IPR004256">
    <property type="entry name" value="DUF234"/>
</dbReference>
<dbReference type="OrthoDB" id="9813134at2"/>
<organism evidence="3 4">
    <name type="scientific">Segatella hominis</name>
    <dbReference type="NCBI Taxonomy" id="2518605"/>
    <lineage>
        <taxon>Bacteria</taxon>
        <taxon>Pseudomonadati</taxon>
        <taxon>Bacteroidota</taxon>
        <taxon>Bacteroidia</taxon>
        <taxon>Bacteroidales</taxon>
        <taxon>Prevotellaceae</taxon>
        <taxon>Segatella</taxon>
    </lineage>
</organism>
<dbReference type="InterPro" id="IPR011991">
    <property type="entry name" value="ArsR-like_HTH"/>
</dbReference>
<dbReference type="Proteomes" id="UP000297872">
    <property type="component" value="Unassembled WGS sequence"/>
</dbReference>
<dbReference type="SUPFAM" id="SSF46785">
    <property type="entry name" value="Winged helix' DNA-binding domain"/>
    <property type="match status" value="1"/>
</dbReference>
<dbReference type="Pfam" id="PF01637">
    <property type="entry name" value="ATPase_2"/>
    <property type="match status" value="1"/>
</dbReference>
<dbReference type="Pfam" id="PF03008">
    <property type="entry name" value="DUF234"/>
    <property type="match status" value="1"/>
</dbReference>
<gene>
    <name evidence="3" type="ORF">EXN75_05215</name>
</gene>
<proteinExistence type="predicted"/>
<evidence type="ECO:0000313" key="3">
    <source>
        <dbReference type="EMBL" id="TFH82945.1"/>
    </source>
</evidence>
<evidence type="ECO:0000313" key="4">
    <source>
        <dbReference type="Proteomes" id="UP000297872"/>
    </source>
</evidence>
<dbReference type="EMBL" id="SGVY01000009">
    <property type="protein sequence ID" value="TFH82945.1"/>
    <property type="molecule type" value="Genomic_DNA"/>
</dbReference>
<feature type="domain" description="ATPase" evidence="1">
    <location>
        <begin position="7"/>
        <end position="180"/>
    </location>
</feature>
<dbReference type="AlphaFoldDB" id="A0A4Y8VR68"/>
<evidence type="ECO:0000259" key="2">
    <source>
        <dbReference type="Pfam" id="PF03008"/>
    </source>
</evidence>
<accession>A0A4Y8VR68</accession>
<evidence type="ECO:0000259" key="1">
    <source>
        <dbReference type="Pfam" id="PF01637"/>
    </source>
</evidence>
<dbReference type="PANTHER" id="PTHR34704:SF1">
    <property type="entry name" value="ATPASE"/>
    <property type="match status" value="1"/>
</dbReference>
<dbReference type="GO" id="GO:0005524">
    <property type="term" value="F:ATP binding"/>
    <property type="evidence" value="ECO:0007669"/>
    <property type="project" value="UniProtKB-KW"/>
</dbReference>
<dbReference type="InterPro" id="IPR027417">
    <property type="entry name" value="P-loop_NTPase"/>
</dbReference>